<dbReference type="GO" id="GO:0005886">
    <property type="term" value="C:plasma membrane"/>
    <property type="evidence" value="ECO:0007669"/>
    <property type="project" value="UniProtKB-SubCell"/>
</dbReference>
<dbReference type="Pfam" id="PF02687">
    <property type="entry name" value="FtsX"/>
    <property type="match status" value="2"/>
</dbReference>
<feature type="transmembrane region" description="Helical" evidence="6">
    <location>
        <begin position="471"/>
        <end position="490"/>
    </location>
</feature>
<feature type="transmembrane region" description="Helical" evidence="6">
    <location>
        <begin position="775"/>
        <end position="797"/>
    </location>
</feature>
<keyword evidence="5 6" id="KW-0472">Membrane</keyword>
<evidence type="ECO:0000259" key="7">
    <source>
        <dbReference type="Pfam" id="PF02687"/>
    </source>
</evidence>
<evidence type="ECO:0000256" key="3">
    <source>
        <dbReference type="ARBA" id="ARBA00022692"/>
    </source>
</evidence>
<feature type="transmembrane region" description="Helical" evidence="6">
    <location>
        <begin position="726"/>
        <end position="743"/>
    </location>
</feature>
<keyword evidence="3 6" id="KW-0812">Transmembrane</keyword>
<feature type="transmembrane region" description="Helical" evidence="6">
    <location>
        <begin position="306"/>
        <end position="333"/>
    </location>
</feature>
<dbReference type="InterPro" id="IPR025857">
    <property type="entry name" value="MacB_PCD"/>
</dbReference>
<reference evidence="10" key="1">
    <citation type="submission" date="2017-04" db="EMBL/GenBank/DDBJ databases">
        <authorList>
            <person name="Varghese N."/>
            <person name="Submissions S."/>
        </authorList>
    </citation>
    <scope>NUCLEOTIDE SEQUENCE [LARGE SCALE GENOMIC DNA]</scope>
    <source>
        <strain evidence="10">RKEM611</strain>
    </source>
</reference>
<protein>
    <submittedName>
        <fullName evidence="9">Putative ABC transport system permease protein</fullName>
    </submittedName>
</protein>
<dbReference type="InterPro" id="IPR038766">
    <property type="entry name" value="Membrane_comp_ABC_pdt"/>
</dbReference>
<sequence>MSFRIAWTELVHNKKFSLLFLINLMVGLLGFVTLDGFKNSFQEQLQNASKRLLTADLSVAARRPLTEAEQTMVRNTVGDSAQISPVTTLYSMAASSSRTSLVELKAISPMHPFYGYIELESGERIEHQSPLTSELNREAKIWVAPEITLQFKVSPGDTIKLGEQSFTIAGVIKDDSGMSWAGAAYAPRIYMGQDQLEATELLIRGSTAWHTLHIKMPEGADIEGIEKALFAILDNSVRVQSYFKAGQDNGRLLRYLTDYLGLVSLVALFLSGLGTFYLFRSYLSAKQRDIAILLSLGMQGTRATSIYLIQLLMLGLASALVSILISVLLLPQVTQILSSFSPIEIALSIGYETMVSAILIGTLTPLLLCLPLLIEIGNIKPSALFQEFYNPKLRISRGRLLGFLPAAGGTFGLSVWQSNSFLVGSLFFGSLVASTALISVLGFALLKLFTAMNPKSLSSRLALGYLNGQRVSALSCFLALSLSALLTNLIPQLENTLLKELERPEGEQLPSLFVFDIQEEQEPGLRQLLADAGIEINFLSPMIQARLKEINDEPFDKGEVEDKFSREAQREQRFRNRGVNLSYKPELSYSETIIEGEDFSGPYNFDEGKPGELSIEMRYAERLGLEIGDKMTFEIQGLPIEGVVKNLRKVKWNSFQPNFFIQFQPGVIDDAPKTFLAALPPMPLERKNELQGQIVEAYPNISMIDVSKLVKKLGEIIGQMSQVLRIMAWLSVLAGLIVTFSIANHQTRQRLWDINLLKILGSPFRTIQGMVLKEFFLLSFWAGGIGMISGLLASWLITKFVFDGLWSPNWETPIASLIWIVGLCLGVSWLASTQVLRKKPRLYL</sequence>
<dbReference type="Pfam" id="PF12704">
    <property type="entry name" value="MacB_PCD"/>
    <property type="match status" value="1"/>
</dbReference>
<dbReference type="PANTHER" id="PTHR30287:SF1">
    <property type="entry name" value="INNER MEMBRANE PROTEIN"/>
    <property type="match status" value="1"/>
</dbReference>
<proteinExistence type="predicted"/>
<dbReference type="AlphaFoldDB" id="A0A1Y6BXA9"/>
<evidence type="ECO:0000259" key="8">
    <source>
        <dbReference type="Pfam" id="PF12704"/>
    </source>
</evidence>
<feature type="domain" description="ABC3 transporter permease C-terminal" evidence="7">
    <location>
        <begin position="726"/>
        <end position="838"/>
    </location>
</feature>
<dbReference type="OrthoDB" id="5287208at2"/>
<keyword evidence="2" id="KW-1003">Cell membrane</keyword>
<comment type="subcellular location">
    <subcellularLocation>
        <location evidence="1">Cell membrane</location>
        <topology evidence="1">Multi-pass membrane protein</topology>
    </subcellularLocation>
</comment>
<feature type="transmembrane region" description="Helical" evidence="6">
    <location>
        <begin position="398"/>
        <end position="416"/>
    </location>
</feature>
<dbReference type="InterPro" id="IPR003838">
    <property type="entry name" value="ABC3_permease_C"/>
</dbReference>
<dbReference type="RefSeq" id="WP_132320910.1">
    <property type="nucleotide sequence ID" value="NZ_FWZT01000010.1"/>
</dbReference>
<evidence type="ECO:0000256" key="5">
    <source>
        <dbReference type="ARBA" id="ARBA00023136"/>
    </source>
</evidence>
<name>A0A1Y6BXA9_9BACT</name>
<dbReference type="PANTHER" id="PTHR30287">
    <property type="entry name" value="MEMBRANE COMPONENT OF PREDICTED ABC SUPERFAMILY METABOLITE UPTAKE TRANSPORTER"/>
    <property type="match status" value="1"/>
</dbReference>
<feature type="domain" description="ABC3 transporter permease C-terminal" evidence="7">
    <location>
        <begin position="262"/>
        <end position="381"/>
    </location>
</feature>
<feature type="transmembrane region" description="Helical" evidence="6">
    <location>
        <begin position="353"/>
        <end position="377"/>
    </location>
</feature>
<feature type="transmembrane region" description="Helical" evidence="6">
    <location>
        <begin position="817"/>
        <end position="836"/>
    </location>
</feature>
<evidence type="ECO:0000313" key="10">
    <source>
        <dbReference type="Proteomes" id="UP000192907"/>
    </source>
</evidence>
<dbReference type="Proteomes" id="UP000192907">
    <property type="component" value="Unassembled WGS sequence"/>
</dbReference>
<feature type="transmembrane region" description="Helical" evidence="6">
    <location>
        <begin position="16"/>
        <end position="34"/>
    </location>
</feature>
<accession>A0A1Y6BXA9</accession>
<evidence type="ECO:0000313" key="9">
    <source>
        <dbReference type="EMBL" id="SMF34482.1"/>
    </source>
</evidence>
<evidence type="ECO:0000256" key="2">
    <source>
        <dbReference type="ARBA" id="ARBA00022475"/>
    </source>
</evidence>
<evidence type="ECO:0000256" key="6">
    <source>
        <dbReference type="SAM" id="Phobius"/>
    </source>
</evidence>
<feature type="domain" description="MacB-like periplasmic core" evidence="8">
    <location>
        <begin position="32"/>
        <end position="229"/>
    </location>
</feature>
<keyword evidence="4 6" id="KW-1133">Transmembrane helix</keyword>
<feature type="transmembrane region" description="Helical" evidence="6">
    <location>
        <begin position="259"/>
        <end position="279"/>
    </location>
</feature>
<dbReference type="EMBL" id="FWZT01000010">
    <property type="protein sequence ID" value="SMF34482.1"/>
    <property type="molecule type" value="Genomic_DNA"/>
</dbReference>
<keyword evidence="10" id="KW-1185">Reference proteome</keyword>
<evidence type="ECO:0000256" key="4">
    <source>
        <dbReference type="ARBA" id="ARBA00022989"/>
    </source>
</evidence>
<organism evidence="9 10">
    <name type="scientific">Pseudobacteriovorax antillogorgiicola</name>
    <dbReference type="NCBI Taxonomy" id="1513793"/>
    <lineage>
        <taxon>Bacteria</taxon>
        <taxon>Pseudomonadati</taxon>
        <taxon>Bdellovibrionota</taxon>
        <taxon>Oligoflexia</taxon>
        <taxon>Oligoflexales</taxon>
        <taxon>Pseudobacteriovoracaceae</taxon>
        <taxon>Pseudobacteriovorax</taxon>
    </lineage>
</organism>
<gene>
    <name evidence="9" type="ORF">SAMN06296036_110141</name>
</gene>
<dbReference type="STRING" id="1513793.SAMN06296036_110141"/>
<evidence type="ECO:0000256" key="1">
    <source>
        <dbReference type="ARBA" id="ARBA00004651"/>
    </source>
</evidence>
<feature type="transmembrane region" description="Helical" evidence="6">
    <location>
        <begin position="422"/>
        <end position="450"/>
    </location>
</feature>